<gene>
    <name evidence="1" type="ORF">PHO31112_02765</name>
</gene>
<reference evidence="1 2" key="1">
    <citation type="submission" date="2019-08" db="EMBL/GenBank/DDBJ databases">
        <authorList>
            <person name="Peeters C."/>
        </authorList>
    </citation>
    <scope>NUCLEOTIDE SEQUENCE [LARGE SCALE GENOMIC DNA]</scope>
    <source>
        <strain evidence="1 2">LMG 31112</strain>
    </source>
</reference>
<dbReference type="RefSeq" id="WP_246178168.1">
    <property type="nucleotide sequence ID" value="NZ_CABPSM010000007.1"/>
</dbReference>
<organism evidence="1 2">
    <name type="scientific">Pandoraea horticolens</name>
    <dbReference type="NCBI Taxonomy" id="2508298"/>
    <lineage>
        <taxon>Bacteria</taxon>
        <taxon>Pseudomonadati</taxon>
        <taxon>Pseudomonadota</taxon>
        <taxon>Betaproteobacteria</taxon>
        <taxon>Burkholderiales</taxon>
        <taxon>Burkholderiaceae</taxon>
        <taxon>Pandoraea</taxon>
    </lineage>
</organism>
<dbReference type="Proteomes" id="UP000343317">
    <property type="component" value="Unassembled WGS sequence"/>
</dbReference>
<accession>A0A5E4VPB3</accession>
<dbReference type="EMBL" id="CABPSM010000007">
    <property type="protein sequence ID" value="VVE13773.1"/>
    <property type="molecule type" value="Genomic_DNA"/>
</dbReference>
<proteinExistence type="predicted"/>
<sequence length="62" mass="7361">MEVTGLTINKFPNVRRKFIDRIRGALNAWERNGYAKTQQGWQDRIAASENLPVDQKPWKRQY</sequence>
<name>A0A5E4VPB3_9BURK</name>
<evidence type="ECO:0000313" key="1">
    <source>
        <dbReference type="EMBL" id="VVE13773.1"/>
    </source>
</evidence>
<dbReference type="AlphaFoldDB" id="A0A5E4VPB3"/>
<protein>
    <submittedName>
        <fullName evidence="1">Uncharacterized protein</fullName>
    </submittedName>
</protein>
<keyword evidence="2" id="KW-1185">Reference proteome</keyword>
<evidence type="ECO:0000313" key="2">
    <source>
        <dbReference type="Proteomes" id="UP000343317"/>
    </source>
</evidence>